<keyword evidence="8" id="KW-0812">Transmembrane</keyword>
<dbReference type="Proteomes" id="UP000644749">
    <property type="component" value="Unassembled WGS sequence"/>
</dbReference>
<keyword evidence="11" id="KW-1185">Reference proteome</keyword>
<evidence type="ECO:0000256" key="5">
    <source>
        <dbReference type="ARBA" id="ARBA00022741"/>
    </source>
</evidence>
<keyword evidence="4" id="KW-0808">Transferase</keyword>
<dbReference type="SMART" id="SM00387">
    <property type="entry name" value="HATPase_c"/>
    <property type="match status" value="1"/>
</dbReference>
<evidence type="ECO:0000256" key="3">
    <source>
        <dbReference type="ARBA" id="ARBA00022553"/>
    </source>
</evidence>
<dbReference type="Pfam" id="PF02518">
    <property type="entry name" value="HATPase_c"/>
    <property type="match status" value="1"/>
</dbReference>
<keyword evidence="8" id="KW-1133">Transmembrane helix</keyword>
<dbReference type="EMBL" id="JAESHT010000008">
    <property type="protein sequence ID" value="MBL3674079.1"/>
    <property type="molecule type" value="Genomic_DNA"/>
</dbReference>
<sequence length="525" mass="57155">MHQAKSITILRIGSLLLPLLGSVLWGTITYLDERQRAIDQAHENVALVRQYTQRLVQTQTVLHDAALAHVDAQPDPDYLTSRAFHDFLARIEGGQGMTLGLAVIGLDGTWMASSRAFPVSSTASRRDYLDGIRAGSTLILDRITLQPQGQDALIVVKPFRHGSFQGAIVSAVSIEAIRGFLRSVARRDGESASLLRDDGKLLVRHVPTRPMFLDPSSPARLAMAQGNTGHYSATAVTDGTTRLYAFSKTDDLPIYAQFGIARDLILWSWFWRSVPVWILLSAGGLFSFVLGGFVRRSLKERSAHEEQARLRQEAERKAEQHQRFMRELNHRVKNNLALVDSMIGIQMRREGGLDGNELKARVAAIADVHDVLYQAANAHQMDLGELLQQVCRSPALVPAERDISLDLRTQDGVMVGADTATSLALVVVELVTNAVKYAFPDDRRGTISICLSAGSGEAELRVGDDGIGISDGVTRSSGMKIVEAFVQQIEGRMTRSTAAGTCYRITFPSAGPSGAPSEASSEAAA</sequence>
<keyword evidence="7" id="KW-0067">ATP-binding</keyword>
<evidence type="ECO:0000256" key="2">
    <source>
        <dbReference type="ARBA" id="ARBA00012438"/>
    </source>
</evidence>
<dbReference type="PANTHER" id="PTHR41523">
    <property type="entry name" value="TWO-COMPONENT SYSTEM SENSOR PROTEIN"/>
    <property type="match status" value="1"/>
</dbReference>
<keyword evidence="6" id="KW-0418">Kinase</keyword>
<evidence type="ECO:0000313" key="11">
    <source>
        <dbReference type="Proteomes" id="UP000644749"/>
    </source>
</evidence>
<evidence type="ECO:0000256" key="1">
    <source>
        <dbReference type="ARBA" id="ARBA00000085"/>
    </source>
</evidence>
<keyword evidence="8" id="KW-0472">Membrane</keyword>
<proteinExistence type="predicted"/>
<reference evidence="10 11" key="1">
    <citation type="submission" date="2021-01" db="EMBL/GenBank/DDBJ databases">
        <title>011410 draft genome.</title>
        <authorList>
            <person name="Lang L."/>
        </authorList>
    </citation>
    <scope>NUCLEOTIDE SEQUENCE [LARGE SCALE GENOMIC DNA]</scope>
    <source>
        <strain evidence="10 11">KCTC 42845</strain>
    </source>
</reference>
<evidence type="ECO:0000256" key="6">
    <source>
        <dbReference type="ARBA" id="ARBA00022777"/>
    </source>
</evidence>
<dbReference type="CDD" id="cd12915">
    <property type="entry name" value="PDC2_DGC_like"/>
    <property type="match status" value="1"/>
</dbReference>
<dbReference type="EC" id="2.7.13.3" evidence="2"/>
<evidence type="ECO:0000256" key="7">
    <source>
        <dbReference type="ARBA" id="ARBA00022840"/>
    </source>
</evidence>
<keyword evidence="5" id="KW-0547">Nucleotide-binding</keyword>
<protein>
    <recommendedName>
        <fullName evidence="2">histidine kinase</fullName>
        <ecNumber evidence="2">2.7.13.3</ecNumber>
    </recommendedName>
</protein>
<dbReference type="InterPro" id="IPR005467">
    <property type="entry name" value="His_kinase_dom"/>
</dbReference>
<feature type="transmembrane region" description="Helical" evidence="8">
    <location>
        <begin position="12"/>
        <end position="31"/>
    </location>
</feature>
<comment type="catalytic activity">
    <reaction evidence="1">
        <text>ATP + protein L-histidine = ADP + protein N-phospho-L-histidine.</text>
        <dbReference type="EC" id="2.7.13.3"/>
    </reaction>
</comment>
<dbReference type="SMART" id="SM00911">
    <property type="entry name" value="HWE_HK"/>
    <property type="match status" value="1"/>
</dbReference>
<dbReference type="InterPro" id="IPR003594">
    <property type="entry name" value="HATPase_dom"/>
</dbReference>
<dbReference type="PROSITE" id="PS50109">
    <property type="entry name" value="HIS_KIN"/>
    <property type="match status" value="1"/>
</dbReference>
<dbReference type="Gene3D" id="3.30.450.20">
    <property type="entry name" value="PAS domain"/>
    <property type="match status" value="3"/>
</dbReference>
<dbReference type="RefSeq" id="WP_191310476.1">
    <property type="nucleotide sequence ID" value="NZ_BNCL01000008.1"/>
</dbReference>
<dbReference type="SUPFAM" id="SSF55874">
    <property type="entry name" value="ATPase domain of HSP90 chaperone/DNA topoisomerase II/histidine kinase"/>
    <property type="match status" value="1"/>
</dbReference>
<feature type="domain" description="Histidine kinase" evidence="9">
    <location>
        <begin position="327"/>
        <end position="511"/>
    </location>
</feature>
<dbReference type="Gene3D" id="3.30.565.10">
    <property type="entry name" value="Histidine kinase-like ATPase, C-terminal domain"/>
    <property type="match status" value="1"/>
</dbReference>
<evidence type="ECO:0000256" key="4">
    <source>
        <dbReference type="ARBA" id="ARBA00022679"/>
    </source>
</evidence>
<accession>A0ABS1S7K7</accession>
<dbReference type="PANTHER" id="PTHR41523:SF8">
    <property type="entry name" value="ETHYLENE RESPONSE SENSOR PROTEIN"/>
    <property type="match status" value="1"/>
</dbReference>
<dbReference type="InterPro" id="IPR036890">
    <property type="entry name" value="HATPase_C_sf"/>
</dbReference>
<keyword evidence="3" id="KW-0597">Phosphoprotein</keyword>
<name>A0ABS1S7K7_9RHOB</name>
<dbReference type="InterPro" id="IPR011102">
    <property type="entry name" value="Sig_transdc_His_kinase_HWE"/>
</dbReference>
<gene>
    <name evidence="10" type="ORF">JL111_11330</name>
</gene>
<dbReference type="Pfam" id="PF07568">
    <property type="entry name" value="HisKA_2"/>
    <property type="match status" value="1"/>
</dbReference>
<comment type="caution">
    <text evidence="10">The sequence shown here is derived from an EMBL/GenBank/DDBJ whole genome shotgun (WGS) entry which is preliminary data.</text>
</comment>
<evidence type="ECO:0000256" key="8">
    <source>
        <dbReference type="SAM" id="Phobius"/>
    </source>
</evidence>
<dbReference type="InterPro" id="IPR011495">
    <property type="entry name" value="Sig_transdc_His_kin_sub2_dim/P"/>
</dbReference>
<organism evidence="10 11">
    <name type="scientific">Paracoccus aerius</name>
    <dbReference type="NCBI Taxonomy" id="1915382"/>
    <lineage>
        <taxon>Bacteria</taxon>
        <taxon>Pseudomonadati</taxon>
        <taxon>Pseudomonadota</taxon>
        <taxon>Alphaproteobacteria</taxon>
        <taxon>Rhodobacterales</taxon>
        <taxon>Paracoccaceae</taxon>
        <taxon>Paracoccus</taxon>
    </lineage>
</organism>
<evidence type="ECO:0000259" key="9">
    <source>
        <dbReference type="PROSITE" id="PS50109"/>
    </source>
</evidence>
<evidence type="ECO:0000313" key="10">
    <source>
        <dbReference type="EMBL" id="MBL3674079.1"/>
    </source>
</evidence>